<keyword evidence="2" id="KW-0812">Transmembrane</keyword>
<sequence>MASPSMIDLEQRNRLPTLFEVLSRRTLAPVDLFSFYIYMRDQKRSVDYLDFWLDVSQHMSLCRHYVRELRRSVLVATPDLEKADSKSSTAALEMLEKLESFSEVPLAEPGPSNFPNRFNDVEEKDSDLRLSAFLRSEGQTPGHSPQNSLGSVHNNNNDNMSRPLSNEQPPRDSSGTRADSPSPGHTVARADIRASAENVLYTYLLPGAEREIVLPEEMVSSIINLVEDDGRDDPEVFDPAKDYVFQAMERDAFPGFLQAKALGNLVPLSIVARLAVALVSFGAGFWGAFYVVLRDQPKHIRCWVILPFVVASYFLVSYQYKIDPMLAVLGYSEYTFMNWSPIREPYVRKLLNKRALATMMIAAFVAAALSILFIFVPGTML</sequence>
<evidence type="ECO:0000256" key="1">
    <source>
        <dbReference type="SAM" id="MobiDB-lite"/>
    </source>
</evidence>
<dbReference type="Gene3D" id="1.10.167.10">
    <property type="entry name" value="Regulator of G-protein Signalling 4, domain 2"/>
    <property type="match status" value="1"/>
</dbReference>
<dbReference type="SUPFAM" id="SSF48097">
    <property type="entry name" value="Regulator of G-protein signaling, RGS"/>
    <property type="match status" value="1"/>
</dbReference>
<dbReference type="GO" id="GO:0005886">
    <property type="term" value="C:plasma membrane"/>
    <property type="evidence" value="ECO:0007669"/>
    <property type="project" value="TreeGrafter"/>
</dbReference>
<dbReference type="SMART" id="SM00315">
    <property type="entry name" value="RGS"/>
    <property type="match status" value="1"/>
</dbReference>
<dbReference type="GO" id="GO:0008104">
    <property type="term" value="P:intracellular protein localization"/>
    <property type="evidence" value="ECO:0007669"/>
    <property type="project" value="TreeGrafter"/>
</dbReference>
<feature type="region of interest" description="Disordered" evidence="1">
    <location>
        <begin position="136"/>
        <end position="189"/>
    </location>
</feature>
<feature type="compositionally biased region" description="Polar residues" evidence="1">
    <location>
        <begin position="137"/>
        <end position="179"/>
    </location>
</feature>
<evidence type="ECO:0000256" key="2">
    <source>
        <dbReference type="SAM" id="Phobius"/>
    </source>
</evidence>
<dbReference type="GeneID" id="36519447"/>
<gene>
    <name evidence="4" type="ORF">BDW47DRAFT_104273</name>
</gene>
<reference evidence="4 5" key="1">
    <citation type="submission" date="2017-12" db="EMBL/GenBank/DDBJ databases">
        <authorList>
            <consortium name="DOE Joint Genome Institute"/>
            <person name="Haridas S."/>
            <person name="Kjaerbolling I."/>
            <person name="Vesth T.C."/>
            <person name="Frisvad J.C."/>
            <person name="Nybo J.L."/>
            <person name="Theobald S."/>
            <person name="Kuo A."/>
            <person name="Bowyer P."/>
            <person name="Matsuda Y."/>
            <person name="Mondo S."/>
            <person name="Lyhne E.K."/>
            <person name="Kogle M.E."/>
            <person name="Clum A."/>
            <person name="Lipzen A."/>
            <person name="Salamov A."/>
            <person name="Ngan C.Y."/>
            <person name="Daum C."/>
            <person name="Chiniquy J."/>
            <person name="Barry K."/>
            <person name="LaButti K."/>
            <person name="Simmons B.A."/>
            <person name="Magnuson J.K."/>
            <person name="Mortensen U.H."/>
            <person name="Larsen T.O."/>
            <person name="Grigoriev I.V."/>
            <person name="Baker S.E."/>
            <person name="Andersen M.R."/>
            <person name="Nordberg H.P."/>
            <person name="Cantor M.N."/>
            <person name="Hua S.X."/>
        </authorList>
    </citation>
    <scope>NUCLEOTIDE SEQUENCE [LARGE SCALE GENOMIC DNA]</scope>
    <source>
        <strain evidence="4 5">CBS 102.13</strain>
    </source>
</reference>
<dbReference type="InterPro" id="IPR044926">
    <property type="entry name" value="RGS_subdomain_2"/>
</dbReference>
<dbReference type="RefSeq" id="XP_024672789.1">
    <property type="nucleotide sequence ID" value="XM_024812287.1"/>
</dbReference>
<accession>A0A2I2FDU3</accession>
<dbReference type="AlphaFoldDB" id="A0A2I2FDU3"/>
<dbReference type="PANTHER" id="PTHR13155:SF1">
    <property type="entry name" value="A-KINASE ANCHOR PROTEIN 10, MITOCHONDRIAL"/>
    <property type="match status" value="1"/>
</dbReference>
<dbReference type="EMBL" id="KZ559133">
    <property type="protein sequence ID" value="PLB38777.1"/>
    <property type="molecule type" value="Genomic_DNA"/>
</dbReference>
<feature type="domain" description="RGS" evidence="3">
    <location>
        <begin position="196"/>
        <end position="266"/>
    </location>
</feature>
<feature type="transmembrane region" description="Helical" evidence="2">
    <location>
        <begin position="300"/>
        <end position="320"/>
    </location>
</feature>
<dbReference type="OrthoDB" id="5584247at2759"/>
<keyword evidence="5" id="KW-1185">Reference proteome</keyword>
<evidence type="ECO:0000259" key="3">
    <source>
        <dbReference type="PROSITE" id="PS50132"/>
    </source>
</evidence>
<feature type="transmembrane region" description="Helical" evidence="2">
    <location>
        <begin position="270"/>
        <end position="293"/>
    </location>
</feature>
<dbReference type="InterPro" id="IPR052246">
    <property type="entry name" value="Cell_Polariz_PKAAnc"/>
</dbReference>
<dbReference type="PANTHER" id="PTHR13155">
    <property type="entry name" value="A-KINASE ANCHOR PROTEINS"/>
    <property type="match status" value="1"/>
</dbReference>
<proteinExistence type="predicted"/>
<dbReference type="Pfam" id="PF00615">
    <property type="entry name" value="RGS"/>
    <property type="match status" value="1"/>
</dbReference>
<keyword evidence="2" id="KW-1133">Transmembrane helix</keyword>
<evidence type="ECO:0000313" key="4">
    <source>
        <dbReference type="EMBL" id="PLB38777.1"/>
    </source>
</evidence>
<feature type="transmembrane region" description="Helical" evidence="2">
    <location>
        <begin position="355"/>
        <end position="376"/>
    </location>
</feature>
<dbReference type="InterPro" id="IPR036305">
    <property type="entry name" value="RGS_sf"/>
</dbReference>
<organism evidence="4 5">
    <name type="scientific">Aspergillus candidus</name>
    <dbReference type="NCBI Taxonomy" id="41067"/>
    <lineage>
        <taxon>Eukaryota</taxon>
        <taxon>Fungi</taxon>
        <taxon>Dikarya</taxon>
        <taxon>Ascomycota</taxon>
        <taxon>Pezizomycotina</taxon>
        <taxon>Eurotiomycetes</taxon>
        <taxon>Eurotiomycetidae</taxon>
        <taxon>Eurotiales</taxon>
        <taxon>Aspergillaceae</taxon>
        <taxon>Aspergillus</taxon>
        <taxon>Aspergillus subgen. Circumdati</taxon>
    </lineage>
</organism>
<keyword evidence="2" id="KW-0472">Membrane</keyword>
<protein>
    <submittedName>
        <fullName evidence="4">RGS domain-containing protein</fullName>
    </submittedName>
</protein>
<evidence type="ECO:0000313" key="5">
    <source>
        <dbReference type="Proteomes" id="UP000234585"/>
    </source>
</evidence>
<dbReference type="PROSITE" id="PS50132">
    <property type="entry name" value="RGS"/>
    <property type="match status" value="1"/>
</dbReference>
<dbReference type="Proteomes" id="UP000234585">
    <property type="component" value="Unassembled WGS sequence"/>
</dbReference>
<name>A0A2I2FDU3_ASPCN</name>
<dbReference type="STRING" id="41067.A0A2I2FDU3"/>
<dbReference type="InterPro" id="IPR016137">
    <property type="entry name" value="RGS"/>
</dbReference>